<protein>
    <submittedName>
        <fullName evidence="2">Uncharacterized protein</fullName>
    </submittedName>
</protein>
<accession>A0AAV4CN38</accession>
<gene>
    <name evidence="2" type="ORF">PoB_005949900</name>
</gene>
<organism evidence="2 3">
    <name type="scientific">Plakobranchus ocellatus</name>
    <dbReference type="NCBI Taxonomy" id="259542"/>
    <lineage>
        <taxon>Eukaryota</taxon>
        <taxon>Metazoa</taxon>
        <taxon>Spiralia</taxon>
        <taxon>Lophotrochozoa</taxon>
        <taxon>Mollusca</taxon>
        <taxon>Gastropoda</taxon>
        <taxon>Heterobranchia</taxon>
        <taxon>Euthyneura</taxon>
        <taxon>Panpulmonata</taxon>
        <taxon>Sacoglossa</taxon>
        <taxon>Placobranchoidea</taxon>
        <taxon>Plakobranchidae</taxon>
        <taxon>Plakobranchus</taxon>
    </lineage>
</organism>
<dbReference type="EMBL" id="BLXT01006709">
    <property type="protein sequence ID" value="GFO32994.1"/>
    <property type="molecule type" value="Genomic_DNA"/>
</dbReference>
<dbReference type="AlphaFoldDB" id="A0AAV4CN38"/>
<feature type="region of interest" description="Disordered" evidence="1">
    <location>
        <begin position="39"/>
        <end position="61"/>
    </location>
</feature>
<comment type="caution">
    <text evidence="2">The sequence shown here is derived from an EMBL/GenBank/DDBJ whole genome shotgun (WGS) entry which is preliminary data.</text>
</comment>
<sequence>MERCRLCIRERQFMGNTLFKLPPTTHTVQWVDSIPDSTWEEKEAENSRRRSKWVNSAGKEVGIEDKSQVEKRCHLVLMRGRP</sequence>
<dbReference type="Proteomes" id="UP000735302">
    <property type="component" value="Unassembled WGS sequence"/>
</dbReference>
<evidence type="ECO:0000256" key="1">
    <source>
        <dbReference type="SAM" id="MobiDB-lite"/>
    </source>
</evidence>
<evidence type="ECO:0000313" key="2">
    <source>
        <dbReference type="EMBL" id="GFO32994.1"/>
    </source>
</evidence>
<keyword evidence="3" id="KW-1185">Reference proteome</keyword>
<reference evidence="2 3" key="1">
    <citation type="journal article" date="2021" name="Elife">
        <title>Chloroplast acquisition without the gene transfer in kleptoplastic sea slugs, Plakobranchus ocellatus.</title>
        <authorList>
            <person name="Maeda T."/>
            <person name="Takahashi S."/>
            <person name="Yoshida T."/>
            <person name="Shimamura S."/>
            <person name="Takaki Y."/>
            <person name="Nagai Y."/>
            <person name="Toyoda A."/>
            <person name="Suzuki Y."/>
            <person name="Arimoto A."/>
            <person name="Ishii H."/>
            <person name="Satoh N."/>
            <person name="Nishiyama T."/>
            <person name="Hasebe M."/>
            <person name="Maruyama T."/>
            <person name="Minagawa J."/>
            <person name="Obokata J."/>
            <person name="Shigenobu S."/>
        </authorList>
    </citation>
    <scope>NUCLEOTIDE SEQUENCE [LARGE SCALE GENOMIC DNA]</scope>
</reference>
<feature type="compositionally biased region" description="Basic and acidic residues" evidence="1">
    <location>
        <begin position="39"/>
        <end position="48"/>
    </location>
</feature>
<evidence type="ECO:0000313" key="3">
    <source>
        <dbReference type="Proteomes" id="UP000735302"/>
    </source>
</evidence>
<proteinExistence type="predicted"/>
<name>A0AAV4CN38_9GAST</name>